<reference evidence="7 8" key="1">
    <citation type="submission" date="2023-07" db="EMBL/GenBank/DDBJ databases">
        <title>Genomic Encyclopedia of Type Strains, Phase IV (KMG-IV): sequencing the most valuable type-strain genomes for metagenomic binning, comparative biology and taxonomic classification.</title>
        <authorList>
            <person name="Goeker M."/>
        </authorList>
    </citation>
    <scope>NUCLEOTIDE SEQUENCE [LARGE SCALE GENOMIC DNA]</scope>
    <source>
        <strain evidence="7 8">DSM 16784</strain>
    </source>
</reference>
<evidence type="ECO:0000313" key="8">
    <source>
        <dbReference type="Proteomes" id="UP001230220"/>
    </source>
</evidence>
<evidence type="ECO:0000256" key="5">
    <source>
        <dbReference type="ARBA" id="ARBA00022801"/>
    </source>
</evidence>
<dbReference type="Pfam" id="PF05343">
    <property type="entry name" value="Peptidase_M42"/>
    <property type="match status" value="1"/>
</dbReference>
<name>A0ABU0DY18_9FIRM</name>
<keyword evidence="2 7" id="KW-0031">Aminopeptidase</keyword>
<dbReference type="RefSeq" id="WP_307404720.1">
    <property type="nucleotide sequence ID" value="NZ_JAUSUR010000001.1"/>
</dbReference>
<dbReference type="EMBL" id="JAUSUR010000001">
    <property type="protein sequence ID" value="MDQ0359534.1"/>
    <property type="molecule type" value="Genomic_DNA"/>
</dbReference>
<sequence length="352" mass="38881">MNKELVKKLSNAFGPSGHEEDVIEVINEFAQEISVEKDTLKNVYLNYNEATTLPTVMLDAHSDEVGFMVQDITDNGLLRIIPLGGWVVSNIPAHRVIIKTRDGKYVKGTTTSRPPHFMSSAQRERKLELDDIFVDIGAFSKQEVEEKFHITLGDPIAPEVYLEEITETGLFMGKAFDNRIGCYCVLETLKALKDTELQVQVTGAIASQEEVGCRGAKVTVNKVKPQLAIVFEGSPADDVYDDIAHPQGVLKKGPQIRYIDSGMISNPKLIELARATANAFELPYQCAVRKAGSTNGAAIHISEQGVPCLVLGIPTRYAHTHYGYISMEDIDHTVLLAVAIIKQLNEQLIQNF</sequence>
<keyword evidence="3" id="KW-0645">Protease</keyword>
<dbReference type="InterPro" id="IPR008007">
    <property type="entry name" value="Peptidase_M42"/>
</dbReference>
<protein>
    <submittedName>
        <fullName evidence="7">Aminopeptidase FrvX</fullName>
    </submittedName>
</protein>
<comment type="caution">
    <text evidence="7">The sequence shown here is derived from an EMBL/GenBank/DDBJ whole genome shotgun (WGS) entry which is preliminary data.</text>
</comment>
<evidence type="ECO:0000256" key="2">
    <source>
        <dbReference type="ARBA" id="ARBA00022438"/>
    </source>
</evidence>
<dbReference type="PANTHER" id="PTHR32481">
    <property type="entry name" value="AMINOPEPTIDASE"/>
    <property type="match status" value="1"/>
</dbReference>
<organism evidence="7 8">
    <name type="scientific">Breznakia pachnodae</name>
    <dbReference type="NCBI Taxonomy" id="265178"/>
    <lineage>
        <taxon>Bacteria</taxon>
        <taxon>Bacillati</taxon>
        <taxon>Bacillota</taxon>
        <taxon>Erysipelotrichia</taxon>
        <taxon>Erysipelotrichales</taxon>
        <taxon>Erysipelotrichaceae</taxon>
        <taxon>Breznakia</taxon>
    </lineage>
</organism>
<dbReference type="InterPro" id="IPR023367">
    <property type="entry name" value="Peptidase_M42_dom2"/>
</dbReference>
<keyword evidence="8" id="KW-1185">Reference proteome</keyword>
<proteinExistence type="inferred from homology"/>
<dbReference type="Gene3D" id="3.40.630.10">
    <property type="entry name" value="Zn peptidases"/>
    <property type="match status" value="1"/>
</dbReference>
<evidence type="ECO:0000313" key="7">
    <source>
        <dbReference type="EMBL" id="MDQ0359534.1"/>
    </source>
</evidence>
<gene>
    <name evidence="7" type="ORF">J2S15_000265</name>
</gene>
<evidence type="ECO:0000256" key="4">
    <source>
        <dbReference type="ARBA" id="ARBA00022723"/>
    </source>
</evidence>
<dbReference type="PIRSF" id="PIRSF001123">
    <property type="entry name" value="PepA_GA"/>
    <property type="match status" value="1"/>
</dbReference>
<accession>A0ABU0DY18</accession>
<evidence type="ECO:0000256" key="6">
    <source>
        <dbReference type="PIRNR" id="PIRNR001123"/>
    </source>
</evidence>
<dbReference type="SUPFAM" id="SSF101821">
    <property type="entry name" value="Aminopeptidase/glucanase lid domain"/>
    <property type="match status" value="1"/>
</dbReference>
<keyword evidence="5" id="KW-0378">Hydrolase</keyword>
<evidence type="ECO:0000256" key="3">
    <source>
        <dbReference type="ARBA" id="ARBA00022670"/>
    </source>
</evidence>
<keyword evidence="4" id="KW-0479">Metal-binding</keyword>
<comment type="similarity">
    <text evidence="1 6">Belongs to the peptidase M42 family.</text>
</comment>
<dbReference type="Gene3D" id="2.40.30.40">
    <property type="entry name" value="Peptidase M42, domain 2"/>
    <property type="match status" value="1"/>
</dbReference>
<evidence type="ECO:0000256" key="1">
    <source>
        <dbReference type="ARBA" id="ARBA00006272"/>
    </source>
</evidence>
<dbReference type="Proteomes" id="UP001230220">
    <property type="component" value="Unassembled WGS sequence"/>
</dbReference>
<dbReference type="SUPFAM" id="SSF53187">
    <property type="entry name" value="Zn-dependent exopeptidases"/>
    <property type="match status" value="1"/>
</dbReference>
<dbReference type="InterPro" id="IPR051464">
    <property type="entry name" value="Peptidase_M42_aminopept"/>
</dbReference>
<dbReference type="PANTHER" id="PTHR32481:SF0">
    <property type="entry name" value="AMINOPEPTIDASE YPDE-RELATED"/>
    <property type="match status" value="1"/>
</dbReference>
<dbReference type="GO" id="GO:0004177">
    <property type="term" value="F:aminopeptidase activity"/>
    <property type="evidence" value="ECO:0007669"/>
    <property type="project" value="UniProtKB-KW"/>
</dbReference>